<dbReference type="InterPro" id="IPR019734">
    <property type="entry name" value="TPR_rpt"/>
</dbReference>
<evidence type="ECO:0000256" key="6">
    <source>
        <dbReference type="ARBA" id="ARBA00022801"/>
    </source>
</evidence>
<dbReference type="GO" id="GO:0030313">
    <property type="term" value="C:cell envelope"/>
    <property type="evidence" value="ECO:0007669"/>
    <property type="project" value="UniProtKB-SubCell"/>
</dbReference>
<keyword evidence="8" id="KW-0411">Iron-sulfur</keyword>
<gene>
    <name evidence="11" type="ordered locus">Dole_2972</name>
</gene>
<evidence type="ECO:0000256" key="5">
    <source>
        <dbReference type="ARBA" id="ARBA00022723"/>
    </source>
</evidence>
<evidence type="ECO:0000256" key="1">
    <source>
        <dbReference type="ARBA" id="ARBA00001947"/>
    </source>
</evidence>
<dbReference type="PANTHER" id="PTHR22726:SF1">
    <property type="entry name" value="METALLOENDOPEPTIDASE OMA1, MITOCHONDRIAL"/>
    <property type="match status" value="1"/>
</dbReference>
<evidence type="ECO:0000256" key="2">
    <source>
        <dbReference type="ARBA" id="ARBA00004196"/>
    </source>
</evidence>
<dbReference type="HOGENOM" id="CLU_039394_0_0_7"/>
<comment type="subunit">
    <text evidence="3">Heterodimer of a large and a small subunit.</text>
</comment>
<reference evidence="11 12" key="1">
    <citation type="submission" date="2007-10" db="EMBL/GenBank/DDBJ databases">
        <title>Complete sequence of Desulfococcus oleovorans Hxd3.</title>
        <authorList>
            <consortium name="US DOE Joint Genome Institute"/>
            <person name="Copeland A."/>
            <person name="Lucas S."/>
            <person name="Lapidus A."/>
            <person name="Barry K."/>
            <person name="Glavina del Rio T."/>
            <person name="Dalin E."/>
            <person name="Tice H."/>
            <person name="Pitluck S."/>
            <person name="Kiss H."/>
            <person name="Brettin T."/>
            <person name="Bruce D."/>
            <person name="Detter J.C."/>
            <person name="Han C."/>
            <person name="Schmutz J."/>
            <person name="Larimer F."/>
            <person name="Land M."/>
            <person name="Hauser L."/>
            <person name="Kyrpides N."/>
            <person name="Kim E."/>
            <person name="Wawrik B."/>
            <person name="Richardson P."/>
        </authorList>
    </citation>
    <scope>NUCLEOTIDE SEQUENCE [LARGE SCALE GENOMIC DNA]</scope>
    <source>
        <strain evidence="12">DSM 6200 / JCM 39069 / Hxd3</strain>
    </source>
</reference>
<evidence type="ECO:0000259" key="10">
    <source>
        <dbReference type="Pfam" id="PF01435"/>
    </source>
</evidence>
<dbReference type="PANTHER" id="PTHR22726">
    <property type="entry name" value="METALLOENDOPEPTIDASE OMA1"/>
    <property type="match status" value="1"/>
</dbReference>
<evidence type="ECO:0000256" key="8">
    <source>
        <dbReference type="ARBA" id="ARBA00023014"/>
    </source>
</evidence>
<evidence type="ECO:0000256" key="3">
    <source>
        <dbReference type="ARBA" id="ARBA00011771"/>
    </source>
</evidence>
<dbReference type="KEGG" id="dol:Dole_2972"/>
<comment type="subcellular location">
    <subcellularLocation>
        <location evidence="2">Cell envelope</location>
    </subcellularLocation>
</comment>
<dbReference type="InterPro" id="IPR051156">
    <property type="entry name" value="Mito/Outer_Membr_Metalloprot"/>
</dbReference>
<sequence length="447" mass="48498">MKTHIPAPRQTLSRREFLQMSALASAGLILGCAINPVTGEKQLMLVSEEWEVQVDRQNAPHQFSADYGTIQDQAVNRYVQQVGANLVKNTHRPQMPYSFRCVNATYINAYAFPGGSIAATRGILLSLESEAELAALMGHELGHVNARHTAQQMSKGMVTQTLVGGVSAYIGTHGTAFGTVAEQLGMLGAGALLAGYSRDNEREADHLGLAYMTQSGYGTDGMVGLMAMLNSLHKGGTDAVSLLFSTHPMSQERYDTAVAEAGAEFAAAKSLPVHRERYMDSTASLRKIKPAIELFQKGEAAMARENFDAAETALQQGLKLAPADYAGLVIMAKCRLSQGKYAEALRFSETAGQVYPQEAQASHLSGFARIKLKQFEGAVANFTAYEKKLPGNPNTAFYRGYAYEGMNNRQKAAADYVAYLKQVNQGDQARYAYNRLVEWGVVKPAGQ</sequence>
<keyword evidence="4" id="KW-0645">Protease</keyword>
<dbReference type="SUPFAM" id="SSF48452">
    <property type="entry name" value="TPR-like"/>
    <property type="match status" value="1"/>
</dbReference>
<dbReference type="Gene3D" id="1.25.40.10">
    <property type="entry name" value="Tetratricopeptide repeat domain"/>
    <property type="match status" value="1"/>
</dbReference>
<evidence type="ECO:0000256" key="7">
    <source>
        <dbReference type="ARBA" id="ARBA00022833"/>
    </source>
</evidence>
<comment type="cofactor">
    <cofactor evidence="1">
        <name>Zn(2+)</name>
        <dbReference type="ChEBI" id="CHEBI:29105"/>
    </cofactor>
</comment>
<dbReference type="AlphaFoldDB" id="A8ZZ02"/>
<dbReference type="GO" id="GO:0046872">
    <property type="term" value="F:metal ion binding"/>
    <property type="evidence" value="ECO:0007669"/>
    <property type="project" value="UniProtKB-KW"/>
</dbReference>
<dbReference type="Pfam" id="PF01435">
    <property type="entry name" value="Peptidase_M48"/>
    <property type="match status" value="1"/>
</dbReference>
<evidence type="ECO:0000256" key="4">
    <source>
        <dbReference type="ARBA" id="ARBA00022670"/>
    </source>
</evidence>
<evidence type="ECO:0000313" key="12">
    <source>
        <dbReference type="Proteomes" id="UP000008561"/>
    </source>
</evidence>
<dbReference type="InterPro" id="IPR011990">
    <property type="entry name" value="TPR-like_helical_dom_sf"/>
</dbReference>
<dbReference type="Gene3D" id="3.30.2010.10">
    <property type="entry name" value="Metalloproteases ('zincins'), catalytic domain"/>
    <property type="match status" value="1"/>
</dbReference>
<keyword evidence="9" id="KW-0482">Metalloprotease</keyword>
<dbReference type="eggNOG" id="COG4783">
    <property type="taxonomic scope" value="Bacteria"/>
</dbReference>
<keyword evidence="7" id="KW-0862">Zinc</keyword>
<dbReference type="GO" id="GO:0051603">
    <property type="term" value="P:proteolysis involved in protein catabolic process"/>
    <property type="evidence" value="ECO:0007669"/>
    <property type="project" value="TreeGrafter"/>
</dbReference>
<dbReference type="EMBL" id="CP000859">
    <property type="protein sequence ID" value="ABW68775.1"/>
    <property type="molecule type" value="Genomic_DNA"/>
</dbReference>
<dbReference type="GO" id="GO:0016020">
    <property type="term" value="C:membrane"/>
    <property type="evidence" value="ECO:0007669"/>
    <property type="project" value="TreeGrafter"/>
</dbReference>
<keyword evidence="6" id="KW-0378">Hydrolase</keyword>
<dbReference type="GO" id="GO:0004222">
    <property type="term" value="F:metalloendopeptidase activity"/>
    <property type="evidence" value="ECO:0007669"/>
    <property type="project" value="InterPro"/>
</dbReference>
<dbReference type="InterPro" id="IPR006311">
    <property type="entry name" value="TAT_signal"/>
</dbReference>
<dbReference type="RefSeq" id="WP_012176386.1">
    <property type="nucleotide sequence ID" value="NC_009943.1"/>
</dbReference>
<evidence type="ECO:0000313" key="11">
    <source>
        <dbReference type="EMBL" id="ABW68775.1"/>
    </source>
</evidence>
<accession>A8ZZ02</accession>
<feature type="domain" description="Peptidase M48" evidence="10">
    <location>
        <begin position="75"/>
        <end position="256"/>
    </location>
</feature>
<keyword evidence="12" id="KW-1185">Reference proteome</keyword>
<dbReference type="OrthoDB" id="9810445at2"/>
<dbReference type="InterPro" id="IPR019546">
    <property type="entry name" value="TAT_signal_bac_arc"/>
</dbReference>
<proteinExistence type="predicted"/>
<dbReference type="InterPro" id="IPR001915">
    <property type="entry name" value="Peptidase_M48"/>
</dbReference>
<keyword evidence="8" id="KW-0408">Iron</keyword>
<dbReference type="SMART" id="SM00028">
    <property type="entry name" value="TPR"/>
    <property type="match status" value="3"/>
</dbReference>
<name>A8ZZ02_DESOH</name>
<dbReference type="PROSITE" id="PS51257">
    <property type="entry name" value="PROKAR_LIPOPROTEIN"/>
    <property type="match status" value="1"/>
</dbReference>
<organism evidence="11 12">
    <name type="scientific">Desulfosudis oleivorans (strain DSM 6200 / JCM 39069 / Hxd3)</name>
    <name type="common">Desulfococcus oleovorans</name>
    <dbReference type="NCBI Taxonomy" id="96561"/>
    <lineage>
        <taxon>Bacteria</taxon>
        <taxon>Pseudomonadati</taxon>
        <taxon>Thermodesulfobacteriota</taxon>
        <taxon>Desulfobacteria</taxon>
        <taxon>Desulfobacterales</taxon>
        <taxon>Desulfosudaceae</taxon>
        <taxon>Desulfosudis</taxon>
    </lineage>
</organism>
<dbReference type="Proteomes" id="UP000008561">
    <property type="component" value="Chromosome"/>
</dbReference>
<keyword evidence="5" id="KW-0479">Metal-binding</keyword>
<dbReference type="PROSITE" id="PS51318">
    <property type="entry name" value="TAT"/>
    <property type="match status" value="1"/>
</dbReference>
<protein>
    <submittedName>
        <fullName evidence="11">Peptidase M48 Ste24p</fullName>
    </submittedName>
</protein>
<evidence type="ECO:0000256" key="9">
    <source>
        <dbReference type="ARBA" id="ARBA00023049"/>
    </source>
</evidence>
<dbReference type="STRING" id="96561.Dole_2972"/>
<dbReference type="Pfam" id="PF14559">
    <property type="entry name" value="TPR_19"/>
    <property type="match status" value="1"/>
</dbReference>
<dbReference type="GO" id="GO:0051536">
    <property type="term" value="F:iron-sulfur cluster binding"/>
    <property type="evidence" value="ECO:0007669"/>
    <property type="project" value="UniProtKB-KW"/>
</dbReference>
<dbReference type="NCBIfam" id="TIGR01409">
    <property type="entry name" value="TAT_signal_seq"/>
    <property type="match status" value="1"/>
</dbReference>